<protein>
    <submittedName>
        <fullName evidence="1">Uncharacterized protein</fullName>
    </submittedName>
</protein>
<comment type="caution">
    <text evidence="1">The sequence shown here is derived from an EMBL/GenBank/DDBJ whole genome shotgun (WGS) entry which is preliminary data.</text>
</comment>
<name>A0A4R5M954_9BURK</name>
<reference evidence="1 2" key="1">
    <citation type="submission" date="2019-03" db="EMBL/GenBank/DDBJ databases">
        <title>Paraburkholderia sp. 4M-K11, isolated from subtropical forest soil.</title>
        <authorList>
            <person name="Gao Z.-H."/>
            <person name="Qiu L.-H."/>
        </authorList>
    </citation>
    <scope>NUCLEOTIDE SEQUENCE [LARGE SCALE GENOMIC DNA]</scope>
    <source>
        <strain evidence="1 2">4M-K11</strain>
    </source>
</reference>
<dbReference type="Proteomes" id="UP000295722">
    <property type="component" value="Unassembled WGS sequence"/>
</dbReference>
<sequence>MVRLALGRSARWQARPHQDHIWLKDVGYAVIPAGQWPGMGGFGDHSIDLVQARCEKIVSTQPATV</sequence>
<organism evidence="1 2">
    <name type="scientific">Paraburkholderia silviterrae</name>
    <dbReference type="NCBI Taxonomy" id="2528715"/>
    <lineage>
        <taxon>Bacteria</taxon>
        <taxon>Pseudomonadati</taxon>
        <taxon>Pseudomonadota</taxon>
        <taxon>Betaproteobacteria</taxon>
        <taxon>Burkholderiales</taxon>
        <taxon>Burkholderiaceae</taxon>
        <taxon>Paraburkholderia</taxon>
    </lineage>
</organism>
<keyword evidence="2" id="KW-1185">Reference proteome</keyword>
<dbReference type="EMBL" id="SMRP01000006">
    <property type="protein sequence ID" value="TDG23139.1"/>
    <property type="molecule type" value="Genomic_DNA"/>
</dbReference>
<proteinExistence type="predicted"/>
<dbReference type="RefSeq" id="WP_133195509.1">
    <property type="nucleotide sequence ID" value="NZ_JBHUCW010000009.1"/>
</dbReference>
<gene>
    <name evidence="1" type="ORF">EYW47_14445</name>
</gene>
<evidence type="ECO:0000313" key="2">
    <source>
        <dbReference type="Proteomes" id="UP000295722"/>
    </source>
</evidence>
<evidence type="ECO:0000313" key="1">
    <source>
        <dbReference type="EMBL" id="TDG23139.1"/>
    </source>
</evidence>
<dbReference type="AlphaFoldDB" id="A0A4R5M954"/>
<accession>A0A4R5M954</accession>